<accession>A0A8J3S964</accession>
<sequence length="85" mass="9221">MLITMSVCEMAQVLFASALQASDEPSPEQALTAIENRLRACHGDLGDCLARVAQEAGDHPDAYTTRMRWALTMADRVNSTSPVLV</sequence>
<evidence type="ECO:0000313" key="1">
    <source>
        <dbReference type="EMBL" id="GIH87309.1"/>
    </source>
</evidence>
<keyword evidence="2" id="KW-1185">Reference proteome</keyword>
<protein>
    <submittedName>
        <fullName evidence="1">Uncharacterized protein</fullName>
    </submittedName>
</protein>
<gene>
    <name evidence="1" type="ORF">Pro02_57170</name>
</gene>
<name>A0A8J3S964_PLARO</name>
<dbReference type="Proteomes" id="UP000655044">
    <property type="component" value="Unassembled WGS sequence"/>
</dbReference>
<dbReference type="AlphaFoldDB" id="A0A8J3S964"/>
<evidence type="ECO:0000313" key="2">
    <source>
        <dbReference type="Proteomes" id="UP000655044"/>
    </source>
</evidence>
<organism evidence="1 2">
    <name type="scientific">Planobispora rosea</name>
    <dbReference type="NCBI Taxonomy" id="35762"/>
    <lineage>
        <taxon>Bacteria</taxon>
        <taxon>Bacillati</taxon>
        <taxon>Actinomycetota</taxon>
        <taxon>Actinomycetes</taxon>
        <taxon>Streptosporangiales</taxon>
        <taxon>Streptosporangiaceae</taxon>
        <taxon>Planobispora</taxon>
    </lineage>
</organism>
<comment type="caution">
    <text evidence="1">The sequence shown here is derived from an EMBL/GenBank/DDBJ whole genome shotgun (WGS) entry which is preliminary data.</text>
</comment>
<reference evidence="1" key="1">
    <citation type="submission" date="2021-01" db="EMBL/GenBank/DDBJ databases">
        <title>Whole genome shotgun sequence of Planobispora rosea NBRC 15558.</title>
        <authorList>
            <person name="Komaki H."/>
            <person name="Tamura T."/>
        </authorList>
    </citation>
    <scope>NUCLEOTIDE SEQUENCE</scope>
    <source>
        <strain evidence="1">NBRC 15558</strain>
    </source>
</reference>
<dbReference type="EMBL" id="BOOI01000057">
    <property type="protein sequence ID" value="GIH87309.1"/>
    <property type="molecule type" value="Genomic_DNA"/>
</dbReference>
<proteinExistence type="predicted"/>